<dbReference type="Pfam" id="PF07670">
    <property type="entry name" value="Gate"/>
    <property type="match status" value="2"/>
</dbReference>
<accession>A0AAW4WTE2</accession>
<organism evidence="5 6">
    <name type="scientific">Halanaerobium polyolivorans</name>
    <dbReference type="NCBI Taxonomy" id="2886943"/>
    <lineage>
        <taxon>Bacteria</taxon>
        <taxon>Bacillati</taxon>
        <taxon>Bacillota</taxon>
        <taxon>Clostridia</taxon>
        <taxon>Halanaerobiales</taxon>
        <taxon>Halanaerobiaceae</taxon>
        <taxon>Halanaerobium</taxon>
    </lineage>
</organism>
<evidence type="ECO:0000256" key="1">
    <source>
        <dbReference type="ARBA" id="ARBA00022741"/>
    </source>
</evidence>
<dbReference type="GO" id="GO:0005886">
    <property type="term" value="C:plasma membrane"/>
    <property type="evidence" value="ECO:0007669"/>
    <property type="project" value="TreeGrafter"/>
</dbReference>
<evidence type="ECO:0000256" key="3">
    <source>
        <dbReference type="SAM" id="Phobius"/>
    </source>
</evidence>
<feature type="transmembrane region" description="Helical" evidence="3">
    <location>
        <begin position="443"/>
        <end position="465"/>
    </location>
</feature>
<dbReference type="PROSITE" id="PS51711">
    <property type="entry name" value="G_FEOB"/>
    <property type="match status" value="1"/>
</dbReference>
<dbReference type="Pfam" id="PF02421">
    <property type="entry name" value="FeoB_N"/>
    <property type="match status" value="1"/>
</dbReference>
<dbReference type="Proteomes" id="UP001199296">
    <property type="component" value="Unassembled WGS sequence"/>
</dbReference>
<feature type="transmembrane region" description="Helical" evidence="3">
    <location>
        <begin position="326"/>
        <end position="348"/>
    </location>
</feature>
<dbReference type="InterPro" id="IPR011642">
    <property type="entry name" value="Gate_dom"/>
</dbReference>
<reference evidence="5 6" key="1">
    <citation type="submission" date="2021-10" db="EMBL/GenBank/DDBJ databases">
        <authorList>
            <person name="Grouzdev D.S."/>
            <person name="Pantiukh K.S."/>
            <person name="Krutkina M.S."/>
        </authorList>
    </citation>
    <scope>NUCLEOTIDE SEQUENCE [LARGE SCALE GENOMIC DNA]</scope>
    <source>
        <strain evidence="5 6">Z-7514</strain>
    </source>
</reference>
<dbReference type="InterPro" id="IPR027417">
    <property type="entry name" value="P-loop_NTPase"/>
</dbReference>
<evidence type="ECO:0000313" key="5">
    <source>
        <dbReference type="EMBL" id="MCC3144373.1"/>
    </source>
</evidence>
<feature type="transmembrane region" description="Helical" evidence="3">
    <location>
        <begin position="551"/>
        <end position="573"/>
    </location>
</feature>
<dbReference type="AlphaFoldDB" id="A0AAW4WTE2"/>
<dbReference type="NCBIfam" id="TIGR00231">
    <property type="entry name" value="small_GTP"/>
    <property type="match status" value="1"/>
</dbReference>
<keyword evidence="6" id="KW-1185">Reference proteome</keyword>
<dbReference type="InterPro" id="IPR050860">
    <property type="entry name" value="FeoB_GTPase"/>
</dbReference>
<dbReference type="InterPro" id="IPR005225">
    <property type="entry name" value="Small_GTP-bd"/>
</dbReference>
<dbReference type="EMBL" id="JAJFAT010000003">
    <property type="protein sequence ID" value="MCC3144373.1"/>
    <property type="molecule type" value="Genomic_DNA"/>
</dbReference>
<keyword evidence="3" id="KW-0472">Membrane</keyword>
<keyword evidence="3" id="KW-1133">Transmembrane helix</keyword>
<dbReference type="InterPro" id="IPR006073">
    <property type="entry name" value="GTP-bd"/>
</dbReference>
<keyword evidence="3" id="KW-0812">Transmembrane</keyword>
<proteinExistence type="predicted"/>
<dbReference type="PANTHER" id="PTHR43185">
    <property type="entry name" value="FERROUS IRON TRANSPORT PROTEIN B"/>
    <property type="match status" value="1"/>
</dbReference>
<evidence type="ECO:0000256" key="2">
    <source>
        <dbReference type="ARBA" id="ARBA00023134"/>
    </source>
</evidence>
<keyword evidence="2" id="KW-0342">GTP-binding</keyword>
<dbReference type="InterPro" id="IPR011640">
    <property type="entry name" value="Fe2_transport_prot_B_C"/>
</dbReference>
<evidence type="ECO:0000259" key="4">
    <source>
        <dbReference type="PROSITE" id="PS51711"/>
    </source>
</evidence>
<feature type="transmembrane region" description="Helical" evidence="3">
    <location>
        <begin position="360"/>
        <end position="382"/>
    </location>
</feature>
<feature type="transmembrane region" description="Helical" evidence="3">
    <location>
        <begin position="388"/>
        <end position="409"/>
    </location>
</feature>
<dbReference type="SUPFAM" id="SSF52540">
    <property type="entry name" value="P-loop containing nucleoside triphosphate hydrolases"/>
    <property type="match status" value="1"/>
</dbReference>
<dbReference type="Gene3D" id="3.40.50.300">
    <property type="entry name" value="P-loop containing nucleotide triphosphate hydrolases"/>
    <property type="match status" value="1"/>
</dbReference>
<dbReference type="InterPro" id="IPR030389">
    <property type="entry name" value="G_FEOB_dom"/>
</dbReference>
<feature type="transmembrane region" description="Helical" evidence="3">
    <location>
        <begin position="517"/>
        <end position="539"/>
    </location>
</feature>
<feature type="domain" description="FeoB-type G" evidence="4">
    <location>
        <begin position="8"/>
        <end position="169"/>
    </location>
</feature>
<dbReference type="Pfam" id="PF07664">
    <property type="entry name" value="FeoB_C"/>
    <property type="match status" value="1"/>
</dbReference>
<dbReference type="PRINTS" id="PR00326">
    <property type="entry name" value="GTP1OBG"/>
</dbReference>
<protein>
    <submittedName>
        <fullName evidence="5">Ferrous iron transporter B</fullName>
    </submittedName>
</protein>
<gene>
    <name evidence="5" type="ORF">LJ207_03445</name>
</gene>
<dbReference type="PANTHER" id="PTHR43185:SF1">
    <property type="entry name" value="FE(2+) TRANSPORTER FEOB"/>
    <property type="match status" value="1"/>
</dbReference>
<comment type="caution">
    <text evidence="5">The sequence shown here is derived from an EMBL/GenBank/DDBJ whole genome shotgun (WGS) entry which is preliminary data.</text>
</comment>
<feature type="transmembrane region" description="Helical" evidence="3">
    <location>
        <begin position="287"/>
        <end position="306"/>
    </location>
</feature>
<feature type="transmembrane region" description="Helical" evidence="3">
    <location>
        <begin position="221"/>
        <end position="244"/>
    </location>
</feature>
<evidence type="ECO:0000313" key="6">
    <source>
        <dbReference type="Proteomes" id="UP001199296"/>
    </source>
</evidence>
<name>A0AAW4WTE2_9FIRM</name>
<feature type="transmembrane region" description="Helical" evidence="3">
    <location>
        <begin position="256"/>
        <end position="275"/>
    </location>
</feature>
<keyword evidence="1" id="KW-0547">Nucleotide-binding</keyword>
<dbReference type="RefSeq" id="WP_229344098.1">
    <property type="nucleotide sequence ID" value="NZ_JAJFAT010000003.1"/>
</dbReference>
<dbReference type="GO" id="GO:0005525">
    <property type="term" value="F:GTP binding"/>
    <property type="evidence" value="ECO:0007669"/>
    <property type="project" value="UniProtKB-KW"/>
</dbReference>
<dbReference type="GO" id="GO:0015093">
    <property type="term" value="F:ferrous iron transmembrane transporter activity"/>
    <property type="evidence" value="ECO:0007669"/>
    <property type="project" value="InterPro"/>
</dbReference>
<sequence>MPQFENKENKVLLMGPPNVGKSVIFNHLTGLDSAIANYSGTTVDYKEGRITYRDDDIYLIDVPGTYTLDSSNEAEQVAVDMLNKGASLLVIVLDANNIESSIYLLLQILEMGIPAIAVLNRIDLLEEKGYSFAAEAFAEELKIDIIETVAVKEFGLAELKNKISEKIQIENQKKLPKKIKASWKNAERLSAKYLKQKSKKAKNKREELGDKLSSPWPGIPLALLILAVIFAIVVGIGMGLRQYVLLPFFRGLVFPQIYRLVTMFTTEGIIRNILVGEYGFLIKGLEWPFALVLPYVLSFYTALSLLEDSGYMPRLAVLLDGLFNKIGLTGGNIIPLLLGYGCAIPGIAATRALATRKERITVAALISLAVPCISQTGALISLLAEESILVMFLVFLVSFLAIIGAAIIMDKSIEGKNEPLVLEIPPLLIPEPKMILRKVWLRLKMYISDGALMMIYAIAAAALLYELGILEQIGRLFQPIIEHWLLMPSEASVPLILGVVRRELAVLPLLEMGLNSVQLFVGAVVALFYVPCIAVLAMLAREFSFIFATKIFLFTIGFSFFIGGIFARLGFLFI</sequence>